<keyword evidence="4" id="KW-1185">Reference proteome</keyword>
<comment type="caution">
    <text evidence="3">The sequence shown here is derived from an EMBL/GenBank/DDBJ whole genome shotgun (WGS) entry which is preliminary data.</text>
</comment>
<feature type="compositionally biased region" description="Basic and acidic residues" evidence="1">
    <location>
        <begin position="1"/>
        <end position="10"/>
    </location>
</feature>
<feature type="transmembrane region" description="Helical" evidence="2">
    <location>
        <begin position="51"/>
        <end position="69"/>
    </location>
</feature>
<accession>A0A841BFD9</accession>
<evidence type="ECO:0000313" key="3">
    <source>
        <dbReference type="EMBL" id="MBB5857204.1"/>
    </source>
</evidence>
<dbReference type="Proteomes" id="UP000580861">
    <property type="component" value="Unassembled WGS sequence"/>
</dbReference>
<evidence type="ECO:0000256" key="1">
    <source>
        <dbReference type="SAM" id="MobiDB-lite"/>
    </source>
</evidence>
<feature type="region of interest" description="Disordered" evidence="1">
    <location>
        <begin position="1"/>
        <end position="47"/>
    </location>
</feature>
<protein>
    <submittedName>
        <fullName evidence="3">Uncharacterized protein</fullName>
    </submittedName>
</protein>
<proteinExistence type="predicted"/>
<keyword evidence="2" id="KW-0812">Transmembrane</keyword>
<gene>
    <name evidence="3" type="ORF">HDA45_007291</name>
</gene>
<dbReference type="AlphaFoldDB" id="A0A841BFD9"/>
<reference evidence="3 4" key="1">
    <citation type="submission" date="2020-08" db="EMBL/GenBank/DDBJ databases">
        <title>Sequencing the genomes of 1000 actinobacteria strains.</title>
        <authorList>
            <person name="Klenk H.-P."/>
        </authorList>
    </citation>
    <scope>NUCLEOTIDE SEQUENCE [LARGE SCALE GENOMIC DNA]</scope>
    <source>
        <strain evidence="3 4">DSM 45272</strain>
    </source>
</reference>
<feature type="region of interest" description="Disordered" evidence="1">
    <location>
        <begin position="95"/>
        <end position="153"/>
    </location>
</feature>
<keyword evidence="2" id="KW-0472">Membrane</keyword>
<feature type="compositionally biased region" description="Basic residues" evidence="1">
    <location>
        <begin position="25"/>
        <end position="37"/>
    </location>
</feature>
<evidence type="ECO:0000256" key="2">
    <source>
        <dbReference type="SAM" id="Phobius"/>
    </source>
</evidence>
<name>A0A841BFD9_9PSEU</name>
<feature type="compositionally biased region" description="Basic and acidic residues" evidence="1">
    <location>
        <begin position="141"/>
        <end position="153"/>
    </location>
</feature>
<organism evidence="3 4">
    <name type="scientific">Amycolatopsis umgeniensis</name>
    <dbReference type="NCBI Taxonomy" id="336628"/>
    <lineage>
        <taxon>Bacteria</taxon>
        <taxon>Bacillati</taxon>
        <taxon>Actinomycetota</taxon>
        <taxon>Actinomycetes</taxon>
        <taxon>Pseudonocardiales</taxon>
        <taxon>Pseudonocardiaceae</taxon>
        <taxon>Amycolatopsis</taxon>
    </lineage>
</organism>
<evidence type="ECO:0000313" key="4">
    <source>
        <dbReference type="Proteomes" id="UP000580861"/>
    </source>
</evidence>
<sequence>MARTARRDNGGDALSELMRKAGAAPRRRGPRGPKHRAPLVTGPGSGKLRRISALSAGGVVVGGLLAVLLTPADSAEVIPGMPLPPPSLTIAPQAVEVPDDAVPSPVPSGPAGGSVAPPPPLTASMNGSETPSPTPTPVPAPEERRDPRAGHRDHDWYYDWYYGGYPGGYQGGGRRPQWGG</sequence>
<dbReference type="EMBL" id="JACHMX010000001">
    <property type="protein sequence ID" value="MBB5857204.1"/>
    <property type="molecule type" value="Genomic_DNA"/>
</dbReference>
<keyword evidence="2" id="KW-1133">Transmembrane helix</keyword>
<dbReference type="RefSeq" id="WP_246480899.1">
    <property type="nucleotide sequence ID" value="NZ_JACHMX010000001.1"/>
</dbReference>